<dbReference type="InterPro" id="IPR019734">
    <property type="entry name" value="TPR_rpt"/>
</dbReference>
<name>A0A250WRC3_9CHLO</name>
<organism evidence="5 6">
    <name type="scientific">Chlamydomonas eustigma</name>
    <dbReference type="NCBI Taxonomy" id="1157962"/>
    <lineage>
        <taxon>Eukaryota</taxon>
        <taxon>Viridiplantae</taxon>
        <taxon>Chlorophyta</taxon>
        <taxon>core chlorophytes</taxon>
        <taxon>Chlorophyceae</taxon>
        <taxon>CS clade</taxon>
        <taxon>Chlamydomonadales</taxon>
        <taxon>Chlamydomonadaceae</taxon>
        <taxon>Chlamydomonas</taxon>
    </lineage>
</organism>
<keyword evidence="1" id="KW-0677">Repeat</keyword>
<dbReference type="EMBL" id="BEGY01000002">
    <property type="protein sequence ID" value="GAX73246.1"/>
    <property type="molecule type" value="Genomic_DNA"/>
</dbReference>
<dbReference type="SUPFAM" id="SSF48452">
    <property type="entry name" value="TPR-like"/>
    <property type="match status" value="1"/>
</dbReference>
<sequence>MALGREHDEEEADSLFNKASSLHCKGETRSQAEELYRQVLKIQPHHAEAQHILGALLIQLHGEKKYDEARALVQLAINQRPSCAKYRHSLGVIYHTCGKNKEAVDAFERANEKDPLNIQILSSLGQALRDVGRNMRAAEVWRSVSQLDPEHPTAHYRRATCLKSVEGRSEEALSALRQHQRLFPGCEKTRFWIAAMSGDAAAMQAMPSDLVAGLFDQYADNFDEHLVQQLQYKTPQLLLDAMLVLRGHTAHWDLAVDLGCGTGLMGPLLRSHVTILEGVDLSSAMVEKARERGCYDRLAVTELAEYLSQHTARKPLTLYNLLVAADVFVYIGDLAPVMQSAAEHSDQGAIFAFSCESLEHRLDNITTKNGSCTVHAPSSNQLHIEDTDRSYAITASGRYAHSEQYLQTVSQKCGWKVLLCKSEVIRYNSGKPVHGHLCLMERIP</sequence>
<comment type="caution">
    <text evidence="5">The sequence shown here is derived from an EMBL/GenBank/DDBJ whole genome shotgun (WGS) entry which is preliminary data.</text>
</comment>
<dbReference type="Gene3D" id="1.25.40.10">
    <property type="entry name" value="Tetratricopeptide repeat domain"/>
    <property type="match status" value="1"/>
</dbReference>
<evidence type="ECO:0000256" key="3">
    <source>
        <dbReference type="PROSITE-ProRule" id="PRU00339"/>
    </source>
</evidence>
<dbReference type="AlphaFoldDB" id="A0A250WRC3"/>
<keyword evidence="2 3" id="KW-0802">TPR repeat</keyword>
<dbReference type="PANTHER" id="PTHR45586:SF1">
    <property type="entry name" value="LIPOPOLYSACCHARIDE ASSEMBLY PROTEIN B"/>
    <property type="match status" value="1"/>
</dbReference>
<accession>A0A250WRC3</accession>
<protein>
    <recommendedName>
        <fullName evidence="4">Methyltransferase type 12 domain-containing protein</fullName>
    </recommendedName>
</protein>
<proteinExistence type="predicted"/>
<reference evidence="5 6" key="1">
    <citation type="submission" date="2017-08" db="EMBL/GenBank/DDBJ databases">
        <title>Acidophilic green algal genome provides insights into adaptation to an acidic environment.</title>
        <authorList>
            <person name="Hirooka S."/>
            <person name="Hirose Y."/>
            <person name="Kanesaki Y."/>
            <person name="Higuchi S."/>
            <person name="Fujiwara T."/>
            <person name="Onuma R."/>
            <person name="Era A."/>
            <person name="Ohbayashi R."/>
            <person name="Uzuka A."/>
            <person name="Nozaki H."/>
            <person name="Yoshikawa H."/>
            <person name="Miyagishima S.Y."/>
        </authorList>
    </citation>
    <scope>NUCLEOTIDE SEQUENCE [LARGE SCALE GENOMIC DNA]</scope>
    <source>
        <strain evidence="5 6">NIES-2499</strain>
    </source>
</reference>
<dbReference type="InterPro" id="IPR011990">
    <property type="entry name" value="TPR-like_helical_dom_sf"/>
</dbReference>
<evidence type="ECO:0000256" key="2">
    <source>
        <dbReference type="ARBA" id="ARBA00022803"/>
    </source>
</evidence>
<dbReference type="InterPro" id="IPR013217">
    <property type="entry name" value="Methyltransf_12"/>
</dbReference>
<feature type="domain" description="Methyltransferase type 12" evidence="4">
    <location>
        <begin position="256"/>
        <end position="350"/>
    </location>
</feature>
<dbReference type="Pfam" id="PF08242">
    <property type="entry name" value="Methyltransf_12"/>
    <property type="match status" value="1"/>
</dbReference>
<dbReference type="STRING" id="1157962.A0A250WRC3"/>
<dbReference type="Proteomes" id="UP000232323">
    <property type="component" value="Unassembled WGS sequence"/>
</dbReference>
<evidence type="ECO:0000313" key="6">
    <source>
        <dbReference type="Proteomes" id="UP000232323"/>
    </source>
</evidence>
<dbReference type="Pfam" id="PF14559">
    <property type="entry name" value="TPR_19"/>
    <property type="match status" value="1"/>
</dbReference>
<dbReference type="Pfam" id="PF13432">
    <property type="entry name" value="TPR_16"/>
    <property type="match status" value="1"/>
</dbReference>
<dbReference type="PANTHER" id="PTHR45586">
    <property type="entry name" value="TPR REPEAT-CONTAINING PROTEIN PA4667"/>
    <property type="match status" value="1"/>
</dbReference>
<dbReference type="SUPFAM" id="SSF53335">
    <property type="entry name" value="S-adenosyl-L-methionine-dependent methyltransferases"/>
    <property type="match status" value="1"/>
</dbReference>
<dbReference type="SMART" id="SM00028">
    <property type="entry name" value="TPR"/>
    <property type="match status" value="5"/>
</dbReference>
<dbReference type="Pfam" id="PF13176">
    <property type="entry name" value="TPR_7"/>
    <property type="match status" value="1"/>
</dbReference>
<dbReference type="InterPro" id="IPR029063">
    <property type="entry name" value="SAM-dependent_MTases_sf"/>
</dbReference>
<dbReference type="InterPro" id="IPR051012">
    <property type="entry name" value="CellSynth/LPSAsmb/PSIAsmb"/>
</dbReference>
<dbReference type="OrthoDB" id="3647at2759"/>
<evidence type="ECO:0000256" key="1">
    <source>
        <dbReference type="ARBA" id="ARBA00022737"/>
    </source>
</evidence>
<keyword evidence="6" id="KW-1185">Reference proteome</keyword>
<feature type="repeat" description="TPR" evidence="3">
    <location>
        <begin position="84"/>
        <end position="117"/>
    </location>
</feature>
<gene>
    <name evidence="5" type="ORF">CEUSTIGMA_g700.t1</name>
</gene>
<evidence type="ECO:0000259" key="4">
    <source>
        <dbReference type="Pfam" id="PF08242"/>
    </source>
</evidence>
<dbReference type="Gene3D" id="3.40.50.150">
    <property type="entry name" value="Vaccinia Virus protein VP39"/>
    <property type="match status" value="1"/>
</dbReference>
<dbReference type="PROSITE" id="PS50005">
    <property type="entry name" value="TPR"/>
    <property type="match status" value="1"/>
</dbReference>
<evidence type="ECO:0000313" key="5">
    <source>
        <dbReference type="EMBL" id="GAX73246.1"/>
    </source>
</evidence>